<dbReference type="RefSeq" id="WP_073124131.1">
    <property type="nucleotide sequence ID" value="NZ_FRAA01000007.1"/>
</dbReference>
<dbReference type="Proteomes" id="UP000184474">
    <property type="component" value="Unassembled WGS sequence"/>
</dbReference>
<evidence type="ECO:0000256" key="4">
    <source>
        <dbReference type="ARBA" id="ARBA00022989"/>
    </source>
</evidence>
<feature type="transmembrane region" description="Helical" evidence="6">
    <location>
        <begin position="420"/>
        <end position="444"/>
    </location>
</feature>
<organism evidence="9 10">
    <name type="scientific">Reichenbachiella agariperforans</name>
    <dbReference type="NCBI Taxonomy" id="156994"/>
    <lineage>
        <taxon>Bacteria</taxon>
        <taxon>Pseudomonadati</taxon>
        <taxon>Bacteroidota</taxon>
        <taxon>Cytophagia</taxon>
        <taxon>Cytophagales</taxon>
        <taxon>Reichenbachiellaceae</taxon>
        <taxon>Reichenbachiella</taxon>
    </lineage>
</organism>
<feature type="transmembrane region" description="Helical" evidence="6">
    <location>
        <begin position="395"/>
        <end position="414"/>
    </location>
</feature>
<feature type="transmembrane region" description="Helical" evidence="6">
    <location>
        <begin position="253"/>
        <end position="280"/>
    </location>
</feature>
<feature type="transmembrane region" description="Helical" evidence="6">
    <location>
        <begin position="292"/>
        <end position="308"/>
    </location>
</feature>
<gene>
    <name evidence="9" type="ORF">SAMN04488028_10727</name>
</gene>
<protein>
    <submittedName>
        <fullName evidence="9">Competence protein ComEC</fullName>
    </submittedName>
</protein>
<reference evidence="10" key="1">
    <citation type="submission" date="2016-11" db="EMBL/GenBank/DDBJ databases">
        <authorList>
            <person name="Varghese N."/>
            <person name="Submissions S."/>
        </authorList>
    </citation>
    <scope>NUCLEOTIDE SEQUENCE [LARGE SCALE GENOMIC DNA]</scope>
    <source>
        <strain evidence="10">DSM 26134</strain>
    </source>
</reference>
<feature type="transmembrane region" description="Helical" evidence="6">
    <location>
        <begin position="32"/>
        <end position="52"/>
    </location>
</feature>
<evidence type="ECO:0000259" key="8">
    <source>
        <dbReference type="Pfam" id="PF13567"/>
    </source>
</evidence>
<evidence type="ECO:0000256" key="6">
    <source>
        <dbReference type="SAM" id="Phobius"/>
    </source>
</evidence>
<evidence type="ECO:0000313" key="10">
    <source>
        <dbReference type="Proteomes" id="UP000184474"/>
    </source>
</evidence>
<keyword evidence="3 6" id="KW-0812">Transmembrane</keyword>
<sequence>MFAWSHLPFVRITAVFILGILLSTQLPQSWGFSYHVLLITIAFMVTSIFFLFEKKHLTTLTIGCILLGLVATLGSYRYLNYNQSHVQQSDDIFRQCQASTGVITSYPISKAKYDIYQVETQHIKTDSSIIAWQENIQLYVKKDTLNPSVFQYGDLITLQDSPFRISPPNNPHEFNYAEYMAIGKIYFQQFIATEDIILLKEHQANPLLGAVYRLREHFENLILSAVPTPKEQGIALALLLGIKDQLDTDIKSAYAAVGAMHVLAVSGLHVGVIHFILLFFFRPIRSATFKKYVLPVISITVLWVYALLTGFSPSILRAVTMFSLIILGQSMDRTVNIYNSISVSAFILLFFNPNQIFSVGFQLSYLAVIGIIYLYDKIYQLWSPRLWILDKVWSLTAVSIAAQVATAPISIYYFNQFPNYFLGSNLVVIPAAFAIMAEGLFMFLANSIYLTAWPGFILSHTIMWLNWVVDFIYLLPGSLKNWLFLSSTQTILTYLAILFAIAFFELKKMRFVWLIMSCILLIACEGSWRIYQQHHTQETLLYHTRKNRTIDHIDGLKTKLYALDSVSDHELLAYQINPNRLHKGLPELTGYTLISQPQNMIDSGIYAQIINDEKFIFLTEKLQSQKIRFKLETDYLVLEKNALSSLETVDKYFEFKEVILSNSNRRGLIRKLEKEAKQLNIAYRSMLDESYMLKK</sequence>
<keyword evidence="4 6" id="KW-1133">Transmembrane helix</keyword>
<feature type="transmembrane region" description="Helical" evidence="6">
    <location>
        <begin position="456"/>
        <end position="476"/>
    </location>
</feature>
<dbReference type="Pfam" id="PF03772">
    <property type="entry name" value="Competence"/>
    <property type="match status" value="1"/>
</dbReference>
<accession>A0A1M6U9W1</accession>
<evidence type="ECO:0000313" key="9">
    <source>
        <dbReference type="EMBL" id="SHK65949.1"/>
    </source>
</evidence>
<keyword evidence="5 6" id="KW-0472">Membrane</keyword>
<dbReference type="STRING" id="156994.SAMN04488028_10727"/>
<feature type="transmembrane region" description="Helical" evidence="6">
    <location>
        <begin position="7"/>
        <end position="26"/>
    </location>
</feature>
<feature type="transmembrane region" description="Helical" evidence="6">
    <location>
        <begin position="482"/>
        <end position="504"/>
    </location>
</feature>
<dbReference type="InterPro" id="IPR004477">
    <property type="entry name" value="ComEC_N"/>
</dbReference>
<evidence type="ECO:0000256" key="1">
    <source>
        <dbReference type="ARBA" id="ARBA00004651"/>
    </source>
</evidence>
<dbReference type="PANTHER" id="PTHR30619:SF1">
    <property type="entry name" value="RECOMBINATION PROTEIN 2"/>
    <property type="match status" value="1"/>
</dbReference>
<feature type="transmembrane region" description="Helical" evidence="6">
    <location>
        <begin position="59"/>
        <end position="79"/>
    </location>
</feature>
<dbReference type="InterPro" id="IPR052159">
    <property type="entry name" value="Competence_DNA_uptake"/>
</dbReference>
<feature type="domain" description="ComEC/Rec2-related protein" evidence="7">
    <location>
        <begin position="238"/>
        <end position="504"/>
    </location>
</feature>
<dbReference type="GO" id="GO:0005886">
    <property type="term" value="C:plasma membrane"/>
    <property type="evidence" value="ECO:0007669"/>
    <property type="project" value="UniProtKB-SubCell"/>
</dbReference>
<comment type="subcellular location">
    <subcellularLocation>
        <location evidence="1">Cell membrane</location>
        <topology evidence="1">Multi-pass membrane protein</topology>
    </subcellularLocation>
</comment>
<keyword evidence="10" id="KW-1185">Reference proteome</keyword>
<name>A0A1M6U9W1_REIAG</name>
<feature type="domain" description="DUF4131" evidence="8">
    <location>
        <begin position="33"/>
        <end position="195"/>
    </location>
</feature>
<dbReference type="Pfam" id="PF13567">
    <property type="entry name" value="DUF4131"/>
    <property type="match status" value="1"/>
</dbReference>
<dbReference type="EMBL" id="FRAA01000007">
    <property type="protein sequence ID" value="SHK65949.1"/>
    <property type="molecule type" value="Genomic_DNA"/>
</dbReference>
<evidence type="ECO:0000256" key="3">
    <source>
        <dbReference type="ARBA" id="ARBA00022692"/>
    </source>
</evidence>
<evidence type="ECO:0000259" key="7">
    <source>
        <dbReference type="Pfam" id="PF03772"/>
    </source>
</evidence>
<feature type="transmembrane region" description="Helical" evidence="6">
    <location>
        <begin position="335"/>
        <end position="351"/>
    </location>
</feature>
<feature type="transmembrane region" description="Helical" evidence="6">
    <location>
        <begin position="357"/>
        <end position="375"/>
    </location>
</feature>
<dbReference type="AlphaFoldDB" id="A0A1M6U9W1"/>
<dbReference type="InterPro" id="IPR025405">
    <property type="entry name" value="DUF4131"/>
</dbReference>
<evidence type="ECO:0000256" key="2">
    <source>
        <dbReference type="ARBA" id="ARBA00022475"/>
    </source>
</evidence>
<dbReference type="PANTHER" id="PTHR30619">
    <property type="entry name" value="DNA INTERNALIZATION/COMPETENCE PROTEIN COMEC/REC2"/>
    <property type="match status" value="1"/>
</dbReference>
<keyword evidence="2" id="KW-1003">Cell membrane</keyword>
<feature type="transmembrane region" description="Helical" evidence="6">
    <location>
        <begin position="511"/>
        <end position="531"/>
    </location>
</feature>
<proteinExistence type="predicted"/>
<evidence type="ECO:0000256" key="5">
    <source>
        <dbReference type="ARBA" id="ARBA00023136"/>
    </source>
</evidence>
<dbReference type="NCBIfam" id="TIGR00360">
    <property type="entry name" value="ComEC_N-term"/>
    <property type="match status" value="1"/>
</dbReference>